<feature type="compositionally biased region" description="Basic and acidic residues" evidence="1">
    <location>
        <begin position="50"/>
        <end position="65"/>
    </location>
</feature>
<keyword evidence="3" id="KW-1185">Reference proteome</keyword>
<evidence type="ECO:0000313" key="3">
    <source>
        <dbReference type="Proteomes" id="UP000076038"/>
    </source>
</evidence>
<feature type="region of interest" description="Disordered" evidence="1">
    <location>
        <begin position="1"/>
        <end position="65"/>
    </location>
</feature>
<sequence length="65" mass="7377">MIAGPTRSVSAMDDESCIETEDDPRAQWRQLPEPVEPTHEGQTLESDTSIWDHKPKNDPSMDIVR</sequence>
<dbReference type="Proteomes" id="UP000076038">
    <property type="component" value="Chromosome"/>
</dbReference>
<reference evidence="3" key="2">
    <citation type="submission" date="2016-04" db="EMBL/GenBank/DDBJ databases">
        <title>Complete Genome and Plasmid Sequences for Rhodococcus fascians D188 and Draft Sequences for Rhodococcus spp. Isolates PBTS 1 and PBTS 2.</title>
        <authorList>
            <person name="Stamer R."/>
            <person name="Vereecke D."/>
            <person name="Zhang Y."/>
            <person name="Schilkey F."/>
            <person name="Devitt N."/>
            <person name="Randall J."/>
        </authorList>
    </citation>
    <scope>NUCLEOTIDE SEQUENCE [LARGE SCALE GENOMIC DNA]</scope>
    <source>
        <strain evidence="3">PBTS2</strain>
    </source>
</reference>
<feature type="compositionally biased region" description="Acidic residues" evidence="1">
    <location>
        <begin position="12"/>
        <end position="22"/>
    </location>
</feature>
<name>A0A143QK37_RHOFA</name>
<evidence type="ECO:0000256" key="1">
    <source>
        <dbReference type="SAM" id="MobiDB-lite"/>
    </source>
</evidence>
<protein>
    <submittedName>
        <fullName evidence="2">Uncharacterized protein</fullName>
    </submittedName>
</protein>
<gene>
    <name evidence="2" type="ORF">A3Q41_02012</name>
</gene>
<dbReference type="EMBL" id="CP015220">
    <property type="protein sequence ID" value="AMY23314.1"/>
    <property type="molecule type" value="Genomic_DNA"/>
</dbReference>
<dbReference type="PATRIC" id="fig|1653479.3.peg.2034"/>
<proteinExistence type="predicted"/>
<evidence type="ECO:0000313" key="2">
    <source>
        <dbReference type="EMBL" id="AMY23314.1"/>
    </source>
</evidence>
<dbReference type="KEGG" id="rhs:A3Q41_02012"/>
<reference evidence="2 3" key="1">
    <citation type="journal article" date="2016" name="Genome Announc.">
        <title>Complete Genome and Plasmid Sequences for Rhodococcus fascians D188 and Draft Sequences for Rhodococcus Isolates PBTS 1 and PBTS 2.</title>
        <authorList>
            <person name="Stamler R.A."/>
            <person name="Vereecke D."/>
            <person name="Zhang Y."/>
            <person name="Schilkey F."/>
            <person name="Devitt N."/>
            <person name="Randall J.J."/>
        </authorList>
    </citation>
    <scope>NUCLEOTIDE SEQUENCE [LARGE SCALE GENOMIC DNA]</scope>
    <source>
        <strain evidence="2 3">PBTS2</strain>
    </source>
</reference>
<dbReference type="AlphaFoldDB" id="A0A143QK37"/>
<organism evidence="2 3">
    <name type="scientific">Rhodococcoides fascians</name>
    <name type="common">Rhodococcus fascians</name>
    <dbReference type="NCBI Taxonomy" id="1828"/>
    <lineage>
        <taxon>Bacteria</taxon>
        <taxon>Bacillati</taxon>
        <taxon>Actinomycetota</taxon>
        <taxon>Actinomycetes</taxon>
        <taxon>Mycobacteriales</taxon>
        <taxon>Nocardiaceae</taxon>
        <taxon>Rhodococcoides</taxon>
    </lineage>
</organism>
<feature type="compositionally biased region" description="Polar residues" evidence="1">
    <location>
        <begin position="40"/>
        <end position="49"/>
    </location>
</feature>
<accession>A0A143QK37</accession>